<dbReference type="Pfam" id="PF00990">
    <property type="entry name" value="GGDEF"/>
    <property type="match status" value="1"/>
</dbReference>
<feature type="modified residue" description="4-aspartylphosphate" evidence="1">
    <location>
        <position position="58"/>
    </location>
</feature>
<dbReference type="NCBIfam" id="TIGR00254">
    <property type="entry name" value="GGDEF"/>
    <property type="match status" value="1"/>
</dbReference>
<dbReference type="Gene3D" id="3.30.70.270">
    <property type="match status" value="1"/>
</dbReference>
<dbReference type="GO" id="GO:1902201">
    <property type="term" value="P:negative regulation of bacterial-type flagellum-dependent cell motility"/>
    <property type="evidence" value="ECO:0007669"/>
    <property type="project" value="TreeGrafter"/>
</dbReference>
<dbReference type="CDD" id="cd01949">
    <property type="entry name" value="GGDEF"/>
    <property type="match status" value="1"/>
</dbReference>
<dbReference type="InterPro" id="IPR011006">
    <property type="entry name" value="CheY-like_superfamily"/>
</dbReference>
<name>A0AAU8JIV2_9CYAN</name>
<protein>
    <submittedName>
        <fullName evidence="4">Diguanylate cyclase</fullName>
        <ecNumber evidence="4">2.7.7.65</ecNumber>
    </submittedName>
</protein>
<organism evidence="4">
    <name type="scientific">Planktothricoides raciborskii GIHE-MW2</name>
    <dbReference type="NCBI Taxonomy" id="2792601"/>
    <lineage>
        <taxon>Bacteria</taxon>
        <taxon>Bacillati</taxon>
        <taxon>Cyanobacteriota</taxon>
        <taxon>Cyanophyceae</taxon>
        <taxon>Oscillatoriophycideae</taxon>
        <taxon>Oscillatoriales</taxon>
        <taxon>Oscillatoriaceae</taxon>
        <taxon>Planktothricoides</taxon>
    </lineage>
</organism>
<dbReference type="PROSITE" id="PS50887">
    <property type="entry name" value="GGDEF"/>
    <property type="match status" value="1"/>
</dbReference>
<dbReference type="Gene3D" id="3.40.50.2300">
    <property type="match status" value="1"/>
</dbReference>
<dbReference type="GO" id="GO:0005886">
    <property type="term" value="C:plasma membrane"/>
    <property type="evidence" value="ECO:0007669"/>
    <property type="project" value="TreeGrafter"/>
</dbReference>
<dbReference type="PANTHER" id="PTHR45138">
    <property type="entry name" value="REGULATORY COMPONENTS OF SENSORY TRANSDUCTION SYSTEM"/>
    <property type="match status" value="1"/>
</dbReference>
<dbReference type="InterPro" id="IPR050469">
    <property type="entry name" value="Diguanylate_Cyclase"/>
</dbReference>
<dbReference type="RefSeq" id="WP_054470410.1">
    <property type="nucleotide sequence ID" value="NZ_CP159837.1"/>
</dbReference>
<gene>
    <name evidence="4" type="ORF">ABWT76_002085</name>
</gene>
<evidence type="ECO:0000259" key="2">
    <source>
        <dbReference type="PROSITE" id="PS50110"/>
    </source>
</evidence>
<dbReference type="SMART" id="SM00448">
    <property type="entry name" value="REC"/>
    <property type="match status" value="1"/>
</dbReference>
<dbReference type="SUPFAM" id="SSF52172">
    <property type="entry name" value="CheY-like"/>
    <property type="match status" value="1"/>
</dbReference>
<dbReference type="PROSITE" id="PS50110">
    <property type="entry name" value="RESPONSE_REGULATORY"/>
    <property type="match status" value="1"/>
</dbReference>
<keyword evidence="1" id="KW-0597">Phosphoprotein</keyword>
<dbReference type="InterPro" id="IPR000160">
    <property type="entry name" value="GGDEF_dom"/>
</dbReference>
<reference evidence="4" key="1">
    <citation type="submission" date="2024-07" db="EMBL/GenBank/DDBJ databases">
        <authorList>
            <person name="Kim Y.J."/>
            <person name="Jeong J.Y."/>
        </authorList>
    </citation>
    <scope>NUCLEOTIDE SEQUENCE</scope>
    <source>
        <strain evidence="4">GIHE-MW2</strain>
    </source>
</reference>
<dbReference type="InterPro" id="IPR029787">
    <property type="entry name" value="Nucleotide_cyclase"/>
</dbReference>
<proteinExistence type="predicted"/>
<dbReference type="InterPro" id="IPR043128">
    <property type="entry name" value="Rev_trsase/Diguanyl_cyclase"/>
</dbReference>
<evidence type="ECO:0000313" key="4">
    <source>
        <dbReference type="EMBL" id="XCM39182.1"/>
    </source>
</evidence>
<evidence type="ECO:0000259" key="3">
    <source>
        <dbReference type="PROSITE" id="PS50887"/>
    </source>
</evidence>
<dbReference type="SUPFAM" id="SSF55073">
    <property type="entry name" value="Nucleotide cyclase"/>
    <property type="match status" value="1"/>
</dbReference>
<dbReference type="EMBL" id="CP159837">
    <property type="protein sequence ID" value="XCM39182.1"/>
    <property type="molecule type" value="Genomic_DNA"/>
</dbReference>
<dbReference type="SMART" id="SM00267">
    <property type="entry name" value="GGDEF"/>
    <property type="match status" value="1"/>
</dbReference>
<keyword evidence="4" id="KW-0548">Nucleotidyltransferase</keyword>
<dbReference type="FunFam" id="3.30.70.270:FF:000001">
    <property type="entry name" value="Diguanylate cyclase domain protein"/>
    <property type="match status" value="1"/>
</dbReference>
<dbReference type="GO" id="GO:0043709">
    <property type="term" value="P:cell adhesion involved in single-species biofilm formation"/>
    <property type="evidence" value="ECO:0007669"/>
    <property type="project" value="TreeGrafter"/>
</dbReference>
<dbReference type="AlphaFoldDB" id="A0AAU8JIV2"/>
<keyword evidence="4" id="KW-0808">Transferase</keyword>
<feature type="domain" description="Response regulatory" evidence="2">
    <location>
        <begin position="9"/>
        <end position="125"/>
    </location>
</feature>
<dbReference type="Pfam" id="PF00072">
    <property type="entry name" value="Response_reg"/>
    <property type="match status" value="1"/>
</dbReference>
<dbReference type="GO" id="GO:0000160">
    <property type="term" value="P:phosphorelay signal transduction system"/>
    <property type="evidence" value="ECO:0007669"/>
    <property type="project" value="InterPro"/>
</dbReference>
<dbReference type="CDD" id="cd19920">
    <property type="entry name" value="REC_PA4781-like"/>
    <property type="match status" value="1"/>
</dbReference>
<evidence type="ECO:0000256" key="1">
    <source>
        <dbReference type="PROSITE-ProRule" id="PRU00169"/>
    </source>
</evidence>
<feature type="domain" description="GGDEF" evidence="3">
    <location>
        <begin position="168"/>
        <end position="305"/>
    </location>
</feature>
<dbReference type="InterPro" id="IPR001789">
    <property type="entry name" value="Sig_transdc_resp-reg_receiver"/>
</dbReference>
<dbReference type="Gene3D" id="6.10.250.690">
    <property type="match status" value="1"/>
</dbReference>
<dbReference type="PANTHER" id="PTHR45138:SF9">
    <property type="entry name" value="DIGUANYLATE CYCLASE DGCM-RELATED"/>
    <property type="match status" value="1"/>
</dbReference>
<dbReference type="EC" id="2.7.7.65" evidence="4"/>
<accession>A0AAU8JIV2</accession>
<dbReference type="GO" id="GO:0052621">
    <property type="term" value="F:diguanylate cyclase activity"/>
    <property type="evidence" value="ECO:0007669"/>
    <property type="project" value="UniProtKB-EC"/>
</dbReference>
<sequence length="308" mass="34209">MPDRRDDGVILVIDDDQTNIKVIIGILKPAGLTVISARNGEMGIKRGLFVLPDLILLDVMMPGIDGFETCHLLKSEPATQAIPVIFITAIDDEDSKVKAFDAGGVDYITKPSGQREVLARVKTHLSLKRKQELLERLGEIDGLTEIPNRRQFDRVLKGEWRRSQRRETSSALIMIDIDYFKNFNDSYGHVSGDQCRRTVAQTLASSVQRAADFVARYGGEEFAVILPETNFDSATAIAEQIRQNVASLHLPHVISQVSDYVTLSLAVATVIPNDETSANNLIEMADRALYRAKSNGRNQVRSSTDRDL</sequence>